<evidence type="ECO:0000313" key="3">
    <source>
        <dbReference type="Proteomes" id="UP000324222"/>
    </source>
</evidence>
<reference evidence="2 3" key="1">
    <citation type="submission" date="2019-05" db="EMBL/GenBank/DDBJ databases">
        <title>Another draft genome of Portunus trituberculatus and its Hox gene families provides insights of decapod evolution.</title>
        <authorList>
            <person name="Jeong J.-H."/>
            <person name="Song I."/>
            <person name="Kim S."/>
            <person name="Choi T."/>
            <person name="Kim D."/>
            <person name="Ryu S."/>
            <person name="Kim W."/>
        </authorList>
    </citation>
    <scope>NUCLEOTIDE SEQUENCE [LARGE SCALE GENOMIC DNA]</scope>
    <source>
        <tissue evidence="2">Muscle</tissue>
    </source>
</reference>
<proteinExistence type="predicted"/>
<feature type="region of interest" description="Disordered" evidence="1">
    <location>
        <begin position="84"/>
        <end position="105"/>
    </location>
</feature>
<keyword evidence="3" id="KW-1185">Reference proteome</keyword>
<dbReference type="AlphaFoldDB" id="A0A5B7EV98"/>
<organism evidence="2 3">
    <name type="scientific">Portunus trituberculatus</name>
    <name type="common">Swimming crab</name>
    <name type="synonym">Neptunus trituberculatus</name>
    <dbReference type="NCBI Taxonomy" id="210409"/>
    <lineage>
        <taxon>Eukaryota</taxon>
        <taxon>Metazoa</taxon>
        <taxon>Ecdysozoa</taxon>
        <taxon>Arthropoda</taxon>
        <taxon>Crustacea</taxon>
        <taxon>Multicrustacea</taxon>
        <taxon>Malacostraca</taxon>
        <taxon>Eumalacostraca</taxon>
        <taxon>Eucarida</taxon>
        <taxon>Decapoda</taxon>
        <taxon>Pleocyemata</taxon>
        <taxon>Brachyura</taxon>
        <taxon>Eubrachyura</taxon>
        <taxon>Portunoidea</taxon>
        <taxon>Portunidae</taxon>
        <taxon>Portuninae</taxon>
        <taxon>Portunus</taxon>
    </lineage>
</organism>
<comment type="caution">
    <text evidence="2">The sequence shown here is derived from an EMBL/GenBank/DDBJ whole genome shotgun (WGS) entry which is preliminary data.</text>
</comment>
<name>A0A5B7EV98_PORTR</name>
<dbReference type="Proteomes" id="UP000324222">
    <property type="component" value="Unassembled WGS sequence"/>
</dbReference>
<evidence type="ECO:0000256" key="1">
    <source>
        <dbReference type="SAM" id="MobiDB-lite"/>
    </source>
</evidence>
<evidence type="ECO:0000313" key="2">
    <source>
        <dbReference type="EMBL" id="MPC38920.1"/>
    </source>
</evidence>
<protein>
    <submittedName>
        <fullName evidence="2">Uncharacterized protein</fullName>
    </submittedName>
</protein>
<gene>
    <name evidence="2" type="ORF">E2C01_032438</name>
</gene>
<dbReference type="EMBL" id="VSRR010004211">
    <property type="protein sequence ID" value="MPC38920.1"/>
    <property type="molecule type" value="Genomic_DNA"/>
</dbReference>
<sequence>MCQKCFSIFFTVVSRRSLATQDTDRQPSSWDDPAAFNTGFPPLWYARSLVFRAVTAVVTCLDYRKSVFDGPPVGGGSAAVRAAKGLLDRRQQQTSKTSWPPSDVHNDSDVIQIAVSSALEIEPTPALHFT</sequence>
<accession>A0A5B7EV98</accession>